<protein>
    <recommendedName>
        <fullName evidence="3">Integrase zinc-binding domain-containing protein</fullName>
    </recommendedName>
</protein>
<gene>
    <name evidence="1" type="ORF">M9Y10_003361</name>
</gene>
<dbReference type="Proteomes" id="UP001470230">
    <property type="component" value="Unassembled WGS sequence"/>
</dbReference>
<name>A0ABR2JPM9_9EUKA</name>
<evidence type="ECO:0008006" key="3">
    <source>
        <dbReference type="Google" id="ProtNLM"/>
    </source>
</evidence>
<keyword evidence="2" id="KW-1185">Reference proteome</keyword>
<organism evidence="1 2">
    <name type="scientific">Tritrichomonas musculus</name>
    <dbReference type="NCBI Taxonomy" id="1915356"/>
    <lineage>
        <taxon>Eukaryota</taxon>
        <taxon>Metamonada</taxon>
        <taxon>Parabasalia</taxon>
        <taxon>Tritrichomonadida</taxon>
        <taxon>Tritrichomonadidae</taxon>
        <taxon>Tritrichomonas</taxon>
    </lineage>
</organism>
<dbReference type="EMBL" id="JAPFFF010000010">
    <property type="protein sequence ID" value="KAK8880677.1"/>
    <property type="molecule type" value="Genomic_DNA"/>
</dbReference>
<sequence>MNCSKEKKKESLNNCVAKLITVISDPQYVSIGNGVSKMLEGLLDELKEIHSQPDDPKPPNNHENHILTKSKKAIFNYKECDAYKKITTKYFWPTIRHSELVSIATAIAERCKGIPVSREEKRRKDLLIKWYDENWQIIEPHIQKIKVYNKENVQLNGHDPNVQPENDE</sequence>
<reference evidence="1 2" key="1">
    <citation type="submission" date="2024-04" db="EMBL/GenBank/DDBJ databases">
        <title>Tritrichomonas musculus Genome.</title>
        <authorList>
            <person name="Alves-Ferreira E."/>
            <person name="Grigg M."/>
            <person name="Lorenzi H."/>
            <person name="Galac M."/>
        </authorList>
    </citation>
    <scope>NUCLEOTIDE SEQUENCE [LARGE SCALE GENOMIC DNA]</scope>
    <source>
        <strain evidence="1 2">EAF2021</strain>
    </source>
</reference>
<comment type="caution">
    <text evidence="1">The sequence shown here is derived from an EMBL/GenBank/DDBJ whole genome shotgun (WGS) entry which is preliminary data.</text>
</comment>
<proteinExistence type="predicted"/>
<evidence type="ECO:0000313" key="1">
    <source>
        <dbReference type="EMBL" id="KAK8880677.1"/>
    </source>
</evidence>
<accession>A0ABR2JPM9</accession>
<evidence type="ECO:0000313" key="2">
    <source>
        <dbReference type="Proteomes" id="UP001470230"/>
    </source>
</evidence>